<evidence type="ECO:0000256" key="4">
    <source>
        <dbReference type="ARBA" id="ARBA00022475"/>
    </source>
</evidence>
<evidence type="ECO:0000256" key="5">
    <source>
        <dbReference type="ARBA" id="ARBA00022692"/>
    </source>
</evidence>
<dbReference type="GO" id="GO:0015095">
    <property type="term" value="F:magnesium ion transmembrane transporter activity"/>
    <property type="evidence" value="ECO:0007669"/>
    <property type="project" value="UniProtKB-UniRule"/>
</dbReference>
<dbReference type="NCBIfam" id="TIGR00383">
    <property type="entry name" value="corA"/>
    <property type="match status" value="1"/>
</dbReference>
<dbReference type="Gene3D" id="1.20.58.340">
    <property type="entry name" value="Magnesium transport protein CorA, transmembrane region"/>
    <property type="match status" value="2"/>
</dbReference>
<feature type="transmembrane region" description="Helical" evidence="8">
    <location>
        <begin position="287"/>
        <end position="308"/>
    </location>
</feature>
<name>A0A8J2YMK9_9BACL</name>
<comment type="function">
    <text evidence="8">Mediates influx of magnesium ions.</text>
</comment>
<reference evidence="9" key="2">
    <citation type="submission" date="2020-09" db="EMBL/GenBank/DDBJ databases">
        <authorList>
            <person name="Sun Q."/>
            <person name="Zhou Y."/>
        </authorList>
    </citation>
    <scope>NUCLEOTIDE SEQUENCE</scope>
    <source>
        <strain evidence="9">CGMCC 1.15371</strain>
    </source>
</reference>
<evidence type="ECO:0000256" key="7">
    <source>
        <dbReference type="ARBA" id="ARBA00023136"/>
    </source>
</evidence>
<keyword evidence="8" id="KW-0406">Ion transport</keyword>
<dbReference type="Gene3D" id="3.30.460.20">
    <property type="entry name" value="CorA soluble domain-like"/>
    <property type="match status" value="1"/>
</dbReference>
<dbReference type="GO" id="GO:0015087">
    <property type="term" value="F:cobalt ion transmembrane transporter activity"/>
    <property type="evidence" value="ECO:0007669"/>
    <property type="project" value="UniProtKB-UniRule"/>
</dbReference>
<keyword evidence="10" id="KW-1185">Reference proteome</keyword>
<keyword evidence="4 8" id="KW-1003">Cell membrane</keyword>
<dbReference type="FunFam" id="1.20.58.340:FF:000012">
    <property type="entry name" value="Magnesium transport protein CorA"/>
    <property type="match status" value="1"/>
</dbReference>
<evidence type="ECO:0000256" key="2">
    <source>
        <dbReference type="ARBA" id="ARBA00009765"/>
    </source>
</evidence>
<dbReference type="GO" id="GO:0050897">
    <property type="term" value="F:cobalt ion binding"/>
    <property type="evidence" value="ECO:0007669"/>
    <property type="project" value="TreeGrafter"/>
</dbReference>
<proteinExistence type="inferred from homology"/>
<protein>
    <recommendedName>
        <fullName evidence="8">Magnesium transport protein CorA</fullName>
    </recommendedName>
</protein>
<keyword evidence="3 8" id="KW-0813">Transport</keyword>
<dbReference type="Pfam" id="PF01544">
    <property type="entry name" value="CorA"/>
    <property type="match status" value="1"/>
</dbReference>
<comment type="similarity">
    <text evidence="2 8">Belongs to the CorA metal ion transporter (MIT) (TC 1.A.35) family.</text>
</comment>
<evidence type="ECO:0000256" key="1">
    <source>
        <dbReference type="ARBA" id="ARBA00004651"/>
    </source>
</evidence>
<reference evidence="9" key="1">
    <citation type="journal article" date="2014" name="Int. J. Syst. Evol. Microbiol.">
        <title>Complete genome sequence of Corynebacterium casei LMG S-19264T (=DSM 44701T), isolated from a smear-ripened cheese.</title>
        <authorList>
            <consortium name="US DOE Joint Genome Institute (JGI-PGF)"/>
            <person name="Walter F."/>
            <person name="Albersmeier A."/>
            <person name="Kalinowski J."/>
            <person name="Ruckert C."/>
        </authorList>
    </citation>
    <scope>NUCLEOTIDE SEQUENCE</scope>
    <source>
        <strain evidence="9">CGMCC 1.15371</strain>
    </source>
</reference>
<dbReference type="Proteomes" id="UP000628775">
    <property type="component" value="Unassembled WGS sequence"/>
</dbReference>
<evidence type="ECO:0000256" key="3">
    <source>
        <dbReference type="ARBA" id="ARBA00022448"/>
    </source>
</evidence>
<dbReference type="CDD" id="cd12831">
    <property type="entry name" value="TmCorA-like_u2"/>
    <property type="match status" value="1"/>
</dbReference>
<dbReference type="InterPro" id="IPR045863">
    <property type="entry name" value="CorA_TM1_TM2"/>
</dbReference>
<dbReference type="InterPro" id="IPR045861">
    <property type="entry name" value="CorA_cytoplasmic_dom"/>
</dbReference>
<evidence type="ECO:0000256" key="8">
    <source>
        <dbReference type="RuleBase" id="RU362010"/>
    </source>
</evidence>
<comment type="caution">
    <text evidence="9">The sequence shown here is derived from an EMBL/GenBank/DDBJ whole genome shotgun (WGS) entry which is preliminary data.</text>
</comment>
<gene>
    <name evidence="9" type="primary">yfjQ</name>
    <name evidence="8" type="synonym">corA</name>
    <name evidence="9" type="ORF">GCM10011391_34640</name>
</gene>
<accession>A0A8J2YMK9</accession>
<keyword evidence="5 8" id="KW-0812">Transmembrane</keyword>
<keyword evidence="6 8" id="KW-1133">Transmembrane helix</keyword>
<comment type="subcellular location">
    <subcellularLocation>
        <location evidence="1">Cell membrane</location>
        <topology evidence="1">Multi-pass membrane protein</topology>
    </subcellularLocation>
    <subcellularLocation>
        <location evidence="8">Membrane</location>
        <topology evidence="8">Multi-pass membrane protein</topology>
    </subcellularLocation>
</comment>
<dbReference type="InterPro" id="IPR004488">
    <property type="entry name" value="Mg/Co-transport_prot_CorA"/>
</dbReference>
<sequence length="315" mass="37091">MIRMMTDKGEIHQPVNIGDVMADSSDNQWVWVDFSLPTEADIRLLSEVFHFHPLAIEDCLHFLQRPKLDYYDGYNFYVLHSLNQETLGAEEVDLFVSERFLVSFHHDPVVEIDEVWNSILVSKKVDSPAQLLYHILDKIVDMYFPAAYNIEDALNDLEDKLEERIKGDLIDQIFDMRKDLIKLRRSFQSTRELVYRMLNSERLKEVTERKVYFNDIYDHLIRLTEIVDSSREMTADMRDSYFSLNSNRMNSIMMTLTVISSIFIPLTFIVGVYGMNFDNMPELHWHYGYYGVMVIMLAIGVGMVAWFIKKGWFKS</sequence>
<organism evidence="9 10">
    <name type="scientific">Pullulanibacillus camelliae</name>
    <dbReference type="NCBI Taxonomy" id="1707096"/>
    <lineage>
        <taxon>Bacteria</taxon>
        <taxon>Bacillati</taxon>
        <taxon>Bacillota</taxon>
        <taxon>Bacilli</taxon>
        <taxon>Bacillales</taxon>
        <taxon>Sporolactobacillaceae</taxon>
        <taxon>Pullulanibacillus</taxon>
    </lineage>
</organism>
<dbReference type="GO" id="GO:0000287">
    <property type="term" value="F:magnesium ion binding"/>
    <property type="evidence" value="ECO:0007669"/>
    <property type="project" value="TreeGrafter"/>
</dbReference>
<keyword evidence="8" id="KW-0460">Magnesium</keyword>
<dbReference type="SUPFAM" id="SSF143865">
    <property type="entry name" value="CorA soluble domain-like"/>
    <property type="match status" value="1"/>
</dbReference>
<evidence type="ECO:0000256" key="6">
    <source>
        <dbReference type="ARBA" id="ARBA00022989"/>
    </source>
</evidence>
<dbReference type="GO" id="GO:0005886">
    <property type="term" value="C:plasma membrane"/>
    <property type="evidence" value="ECO:0007669"/>
    <property type="project" value="UniProtKB-SubCell"/>
</dbReference>
<dbReference type="EMBL" id="BMIR01000022">
    <property type="protein sequence ID" value="GGE52853.1"/>
    <property type="molecule type" value="Genomic_DNA"/>
</dbReference>
<dbReference type="PANTHER" id="PTHR46494">
    <property type="entry name" value="CORA FAMILY METAL ION TRANSPORTER (EUROFUNG)"/>
    <property type="match status" value="1"/>
</dbReference>
<dbReference type="InterPro" id="IPR002523">
    <property type="entry name" value="MgTranspt_CorA/ZnTranspt_ZntB"/>
</dbReference>
<dbReference type="AlphaFoldDB" id="A0A8J2YMK9"/>
<evidence type="ECO:0000313" key="9">
    <source>
        <dbReference type="EMBL" id="GGE52853.1"/>
    </source>
</evidence>
<keyword evidence="7 8" id="KW-0472">Membrane</keyword>
<evidence type="ECO:0000313" key="10">
    <source>
        <dbReference type="Proteomes" id="UP000628775"/>
    </source>
</evidence>
<dbReference type="PANTHER" id="PTHR46494:SF1">
    <property type="entry name" value="CORA FAMILY METAL ION TRANSPORTER (EUROFUNG)"/>
    <property type="match status" value="1"/>
</dbReference>
<dbReference type="SUPFAM" id="SSF144083">
    <property type="entry name" value="Magnesium transport protein CorA, transmembrane region"/>
    <property type="match status" value="1"/>
</dbReference>
<feature type="transmembrane region" description="Helical" evidence="8">
    <location>
        <begin position="252"/>
        <end position="275"/>
    </location>
</feature>